<dbReference type="Gene3D" id="3.50.50.60">
    <property type="entry name" value="FAD/NAD(P)-binding domain"/>
    <property type="match status" value="1"/>
</dbReference>
<reference evidence="6 7" key="1">
    <citation type="submission" date="2019-10" db="EMBL/GenBank/DDBJ databases">
        <title>Cognatihalovulum marinum gen. nov. sp. nov., a new member of the family Rhodobacteraceae isolated from deep seawater of the Northwest Indian Ocean.</title>
        <authorList>
            <person name="Ruan C."/>
            <person name="Wang J."/>
            <person name="Zheng X."/>
            <person name="Song L."/>
            <person name="Zhu Y."/>
            <person name="Huang Y."/>
            <person name="Lu Z."/>
            <person name="Du W."/>
            <person name="Huang L."/>
            <person name="Dai X."/>
        </authorList>
    </citation>
    <scope>NUCLEOTIDE SEQUENCE [LARGE SCALE GENOMIC DNA]</scope>
    <source>
        <strain evidence="6 7">2CG4</strain>
    </source>
</reference>
<dbReference type="SUPFAM" id="SSF56425">
    <property type="entry name" value="Succinate dehydrogenase/fumarate reductase flavoprotein, catalytic domain"/>
    <property type="match status" value="1"/>
</dbReference>
<evidence type="ECO:0000313" key="6">
    <source>
        <dbReference type="EMBL" id="MSU90934.1"/>
    </source>
</evidence>
<dbReference type="Pfam" id="PF00890">
    <property type="entry name" value="FAD_binding_2"/>
    <property type="match status" value="1"/>
</dbReference>
<protein>
    <submittedName>
        <fullName evidence="6">FAD-binding protein</fullName>
    </submittedName>
</protein>
<dbReference type="SUPFAM" id="SSF51905">
    <property type="entry name" value="FAD/NAD(P)-binding domain"/>
    <property type="match status" value="1"/>
</dbReference>
<evidence type="ECO:0000256" key="3">
    <source>
        <dbReference type="ARBA" id="ARBA00022827"/>
    </source>
</evidence>
<evidence type="ECO:0000256" key="2">
    <source>
        <dbReference type="ARBA" id="ARBA00022630"/>
    </source>
</evidence>
<name>A0A6L5Z4J9_9RHOB</name>
<organism evidence="6 7">
    <name type="scientific">Halovulum marinum</name>
    <dbReference type="NCBI Taxonomy" id="2662447"/>
    <lineage>
        <taxon>Bacteria</taxon>
        <taxon>Pseudomonadati</taxon>
        <taxon>Pseudomonadota</taxon>
        <taxon>Alphaproteobacteria</taxon>
        <taxon>Rhodobacterales</taxon>
        <taxon>Paracoccaceae</taxon>
        <taxon>Halovulum</taxon>
    </lineage>
</organism>
<dbReference type="InterPro" id="IPR036188">
    <property type="entry name" value="FAD/NAD-bd_sf"/>
</dbReference>
<proteinExistence type="predicted"/>
<keyword evidence="7" id="KW-1185">Reference proteome</keyword>
<evidence type="ECO:0000313" key="7">
    <source>
        <dbReference type="Proteomes" id="UP000474957"/>
    </source>
</evidence>
<dbReference type="InterPro" id="IPR003953">
    <property type="entry name" value="FAD-dep_OxRdtase_2_FAD-bd"/>
</dbReference>
<comment type="cofactor">
    <cofactor evidence="1">
        <name>FAD</name>
        <dbReference type="ChEBI" id="CHEBI:57692"/>
    </cofactor>
</comment>
<comment type="caution">
    <text evidence="6">The sequence shown here is derived from an EMBL/GenBank/DDBJ whole genome shotgun (WGS) entry which is preliminary data.</text>
</comment>
<accession>A0A6L5Z4J9</accession>
<evidence type="ECO:0000256" key="4">
    <source>
        <dbReference type="ARBA" id="ARBA00023002"/>
    </source>
</evidence>
<sequence>MTRRVIVLGYGYAGAVAAISAADAGAQVLLVEKSATPGGISICSAGGLRIAADADAAFSYLKATCGGKTPDDVLRTLASGMTELETRLARLADGMDAVVDSRSSPGNYPFAGNETFGFAYVEALGGFEPARDYPHVRGNPQGALLFRLLEQNVARRPGIEVRLGCAAQRLVTEDSEVVGVELADGKIERGRVVLATGGFEADPKMQEQYWSGGAALSAAYAGNTGDGIRMAQAVGADLWHMWHAHGCYGFEVPGHPFGVRVKRLPDWQPGPDGLPAREVPKAAWILLDNSGRRFMNEYEPYLQDTGIRSLGTMDMSRQQASRNPAWFVTDATGLALYPMAKPTWNDPDAGYEWSADNSAEVASELFREAESANHLAEVIGAEPADVASALTGWETVCRMGADPMGRPPASLFPLKPPYFLAPVVPVVSNTQGGPRHDAAQRVLDPFGTPIPGLWSAGECGSAFGHIYMSGGNIAECFVGGDIAGRGAALLEEVEAA</sequence>
<dbReference type="PANTHER" id="PTHR43400">
    <property type="entry name" value="FUMARATE REDUCTASE"/>
    <property type="match status" value="1"/>
</dbReference>
<evidence type="ECO:0000256" key="1">
    <source>
        <dbReference type="ARBA" id="ARBA00001974"/>
    </source>
</evidence>
<evidence type="ECO:0000259" key="5">
    <source>
        <dbReference type="Pfam" id="PF00890"/>
    </source>
</evidence>
<keyword evidence="3" id="KW-0274">FAD</keyword>
<dbReference type="PANTHER" id="PTHR43400:SF7">
    <property type="entry name" value="FAD-DEPENDENT OXIDOREDUCTASE 2 FAD BINDING DOMAIN-CONTAINING PROTEIN"/>
    <property type="match status" value="1"/>
</dbReference>
<dbReference type="InterPro" id="IPR027477">
    <property type="entry name" value="Succ_DH/fumarate_Rdtase_cat_sf"/>
</dbReference>
<feature type="domain" description="FAD-dependent oxidoreductase 2 FAD-binding" evidence="5">
    <location>
        <begin position="5"/>
        <end position="472"/>
    </location>
</feature>
<keyword evidence="2" id="KW-0285">Flavoprotein</keyword>
<keyword evidence="4" id="KW-0560">Oxidoreductase</keyword>
<dbReference type="GO" id="GO:0016491">
    <property type="term" value="F:oxidoreductase activity"/>
    <property type="evidence" value="ECO:0007669"/>
    <property type="project" value="UniProtKB-KW"/>
</dbReference>
<gene>
    <name evidence="6" type="ORF">GE300_15155</name>
</gene>
<dbReference type="AlphaFoldDB" id="A0A6L5Z4J9"/>
<dbReference type="RefSeq" id="WP_154447568.1">
    <property type="nucleotide sequence ID" value="NZ_WIND01000013.1"/>
</dbReference>
<dbReference type="EMBL" id="WIND01000013">
    <property type="protein sequence ID" value="MSU90934.1"/>
    <property type="molecule type" value="Genomic_DNA"/>
</dbReference>
<dbReference type="InterPro" id="IPR050315">
    <property type="entry name" value="FAD-oxidoreductase_2"/>
</dbReference>
<dbReference type="Gene3D" id="3.90.700.10">
    <property type="entry name" value="Succinate dehydrogenase/fumarate reductase flavoprotein, catalytic domain"/>
    <property type="match status" value="1"/>
</dbReference>
<dbReference type="Proteomes" id="UP000474957">
    <property type="component" value="Unassembled WGS sequence"/>
</dbReference>